<dbReference type="PANTHER" id="PTHR46536:SF3">
    <property type="entry name" value="ARF7 EFFECTOR PROTEIN C-TERMINAL DOMAIN-CONTAINING PROTEIN"/>
    <property type="match status" value="1"/>
</dbReference>
<dbReference type="STRING" id="10228.B3RT41"/>
<name>B3RT41_TRIAD</name>
<dbReference type="eggNOG" id="KOG4850">
    <property type="taxonomic scope" value="Eukaryota"/>
</dbReference>
<dbReference type="Pfam" id="PF14949">
    <property type="entry name" value="ARF7EP_C"/>
    <property type="match status" value="1"/>
</dbReference>
<dbReference type="HOGENOM" id="CLU_2985066_0_0_1"/>
<dbReference type="EMBL" id="DS985243">
    <property type="protein sequence ID" value="EDV26626.1"/>
    <property type="molecule type" value="Genomic_DNA"/>
</dbReference>
<evidence type="ECO:0000313" key="2">
    <source>
        <dbReference type="EMBL" id="EDV26626.1"/>
    </source>
</evidence>
<dbReference type="RefSeq" id="XP_002110622.1">
    <property type="nucleotide sequence ID" value="XM_002110586.1"/>
</dbReference>
<gene>
    <name evidence="2" type="ORF">TRIADDRAFT_23191</name>
</gene>
<dbReference type="AlphaFoldDB" id="B3RT41"/>
<dbReference type="KEGG" id="tad:TRIADDRAFT_23191"/>
<dbReference type="InParanoid" id="B3RT41"/>
<dbReference type="InterPro" id="IPR029264">
    <property type="entry name" value="ARF7EP_C"/>
</dbReference>
<proteinExistence type="predicted"/>
<dbReference type="CTD" id="6752372"/>
<evidence type="ECO:0000313" key="3">
    <source>
        <dbReference type="Proteomes" id="UP000009022"/>
    </source>
</evidence>
<feature type="non-terminal residue" evidence="2">
    <location>
        <position position="1"/>
    </location>
</feature>
<evidence type="ECO:0000259" key="1">
    <source>
        <dbReference type="Pfam" id="PF14949"/>
    </source>
</evidence>
<dbReference type="PhylomeDB" id="B3RT41"/>
<protein>
    <recommendedName>
        <fullName evidence="1">ARF7 effector protein C-terminal domain-containing protein</fullName>
    </recommendedName>
</protein>
<dbReference type="GeneID" id="6752372"/>
<dbReference type="Proteomes" id="UP000009022">
    <property type="component" value="Unassembled WGS sequence"/>
</dbReference>
<dbReference type="OrthoDB" id="5984406at2759"/>
<organism evidence="2 3">
    <name type="scientific">Trichoplax adhaerens</name>
    <name type="common">Trichoplax reptans</name>
    <dbReference type="NCBI Taxonomy" id="10228"/>
    <lineage>
        <taxon>Eukaryota</taxon>
        <taxon>Metazoa</taxon>
        <taxon>Placozoa</taxon>
        <taxon>Uniplacotomia</taxon>
        <taxon>Trichoplacea</taxon>
        <taxon>Trichoplacidae</taxon>
        <taxon>Trichoplax</taxon>
    </lineage>
</organism>
<keyword evidence="3" id="KW-1185">Reference proteome</keyword>
<dbReference type="PANTHER" id="PTHR46536">
    <property type="entry name" value="ARL14 EFFECTOR PROTEIN"/>
    <property type="match status" value="1"/>
</dbReference>
<feature type="domain" description="ARF7 effector protein C-terminal" evidence="1">
    <location>
        <begin position="3"/>
        <end position="45"/>
    </location>
</feature>
<accession>B3RT41</accession>
<sequence length="58" mass="6606">LIKTSDTCDCLNVDCPGCYFPCSECGSLKCGVACRANRKWLYEKDEIEIEPILRSRMQ</sequence>
<reference evidence="2 3" key="1">
    <citation type="journal article" date="2008" name="Nature">
        <title>The Trichoplax genome and the nature of placozoans.</title>
        <authorList>
            <person name="Srivastava M."/>
            <person name="Begovic E."/>
            <person name="Chapman J."/>
            <person name="Putnam N.H."/>
            <person name="Hellsten U."/>
            <person name="Kawashima T."/>
            <person name="Kuo A."/>
            <person name="Mitros T."/>
            <person name="Salamov A."/>
            <person name="Carpenter M.L."/>
            <person name="Signorovitch A.Y."/>
            <person name="Moreno M.A."/>
            <person name="Kamm K."/>
            <person name="Grimwood J."/>
            <person name="Schmutz J."/>
            <person name="Shapiro H."/>
            <person name="Grigoriev I.V."/>
            <person name="Buss L.W."/>
            <person name="Schierwater B."/>
            <person name="Dellaporta S.L."/>
            <person name="Rokhsar D.S."/>
        </authorList>
    </citation>
    <scope>NUCLEOTIDE SEQUENCE [LARGE SCALE GENOMIC DNA]</scope>
    <source>
        <strain evidence="2 3">Grell-BS-1999</strain>
    </source>
</reference>